<dbReference type="SUPFAM" id="SSF49785">
    <property type="entry name" value="Galactose-binding domain-like"/>
    <property type="match status" value="1"/>
</dbReference>
<dbReference type="RefSeq" id="WP_243798231.1">
    <property type="nucleotide sequence ID" value="NZ_CP094669.1"/>
</dbReference>
<dbReference type="EMBL" id="CP094669">
    <property type="protein sequence ID" value="UOG74690.1"/>
    <property type="molecule type" value="Genomic_DNA"/>
</dbReference>
<reference evidence="1 2" key="1">
    <citation type="submission" date="2022-03" db="EMBL/GenBank/DDBJ databases">
        <title>Hymenobactersp. isolated from the air.</title>
        <authorList>
            <person name="Won M."/>
            <person name="Kwon S.-W."/>
        </authorList>
    </citation>
    <scope>NUCLEOTIDE SEQUENCE [LARGE SCALE GENOMIC DNA]</scope>
    <source>
        <strain evidence="1 2">KACC 21982</strain>
    </source>
</reference>
<dbReference type="Gene3D" id="2.60.120.260">
    <property type="entry name" value="Galactose-binding domain-like"/>
    <property type="match status" value="1"/>
</dbReference>
<evidence type="ECO:0000313" key="2">
    <source>
        <dbReference type="Proteomes" id="UP000831113"/>
    </source>
</evidence>
<gene>
    <name evidence="1" type="ORF">MTX78_21550</name>
</gene>
<accession>A0ABY4CWP8</accession>
<dbReference type="Proteomes" id="UP000831113">
    <property type="component" value="Chromosome"/>
</dbReference>
<dbReference type="PROSITE" id="PS51257">
    <property type="entry name" value="PROKAR_LIPOPROTEIN"/>
    <property type="match status" value="1"/>
</dbReference>
<evidence type="ECO:0008006" key="3">
    <source>
        <dbReference type="Google" id="ProtNLM"/>
    </source>
</evidence>
<keyword evidence="2" id="KW-1185">Reference proteome</keyword>
<organism evidence="1 2">
    <name type="scientific">Hymenobacter tibetensis</name>
    <dbReference type="NCBI Taxonomy" id="497967"/>
    <lineage>
        <taxon>Bacteria</taxon>
        <taxon>Pseudomonadati</taxon>
        <taxon>Bacteroidota</taxon>
        <taxon>Cytophagia</taxon>
        <taxon>Cytophagales</taxon>
        <taxon>Hymenobacteraceae</taxon>
        <taxon>Hymenobacter</taxon>
    </lineage>
</organism>
<proteinExistence type="predicted"/>
<sequence>MKRLLFSLSIIVLAGCGSQDKVDQNTLMASDFESIQGWLPDLQNPTLTRDKAHSGKYSIKIDPTYEYSLTYRANLGQLSSARVKKMKISAWVFVPNAQAQAALVTTIDGAEANGQPLLWEAANMSESVRGQFNKWVEITKEIVVPAEATYTSRISIYLWRSGSVSAPVYLDDLAVQLVP</sequence>
<name>A0ABY4CWP8_9BACT</name>
<dbReference type="InterPro" id="IPR008979">
    <property type="entry name" value="Galactose-bd-like_sf"/>
</dbReference>
<evidence type="ECO:0000313" key="1">
    <source>
        <dbReference type="EMBL" id="UOG74690.1"/>
    </source>
</evidence>
<protein>
    <recommendedName>
        <fullName evidence="3">CBM-cenC domain-containing protein</fullName>
    </recommendedName>
</protein>